<keyword evidence="5 11" id="KW-0547">Nucleotide-binding</keyword>
<evidence type="ECO:0000256" key="4">
    <source>
        <dbReference type="ARBA" id="ARBA00022722"/>
    </source>
</evidence>
<evidence type="ECO:0000313" key="15">
    <source>
        <dbReference type="Proteomes" id="UP001523565"/>
    </source>
</evidence>
<evidence type="ECO:0000256" key="11">
    <source>
        <dbReference type="RuleBase" id="RU364115"/>
    </source>
</evidence>
<evidence type="ECO:0000256" key="9">
    <source>
        <dbReference type="ARBA" id="ARBA00022840"/>
    </source>
</evidence>
<dbReference type="PROSITE" id="PS51192">
    <property type="entry name" value="HELICASE_ATP_BIND_1"/>
    <property type="match status" value="1"/>
</dbReference>
<keyword evidence="9 11" id="KW-0067">ATP-binding</keyword>
<dbReference type="InterPro" id="IPR007409">
    <property type="entry name" value="Restrct_endonuc_type1_HsdR_N"/>
</dbReference>
<dbReference type="RefSeq" id="WP_262064800.1">
    <property type="nucleotide sequence ID" value="NZ_JAMXOC010000031.1"/>
</dbReference>
<comment type="function">
    <text evidence="11">Subunit R is required for both nuclease and ATPase activities, but not for modification.</text>
</comment>
<dbReference type="Proteomes" id="UP001523565">
    <property type="component" value="Unassembled WGS sequence"/>
</dbReference>
<keyword evidence="7 14" id="KW-0255">Endonuclease</keyword>
<feature type="coiled-coil region" evidence="12">
    <location>
        <begin position="558"/>
        <end position="593"/>
    </location>
</feature>
<feature type="domain" description="Helicase ATP-binding" evidence="13">
    <location>
        <begin position="285"/>
        <end position="450"/>
    </location>
</feature>
<proteinExistence type="inferred from homology"/>
<accession>A0ABT1EL22</accession>
<keyword evidence="15" id="KW-1185">Reference proteome</keyword>
<dbReference type="InterPro" id="IPR040980">
    <property type="entry name" value="SWI2_SNF2"/>
</dbReference>
<dbReference type="Pfam" id="PF04313">
    <property type="entry name" value="HSDR_N"/>
    <property type="match status" value="1"/>
</dbReference>
<evidence type="ECO:0000256" key="3">
    <source>
        <dbReference type="ARBA" id="ARBA00011296"/>
    </source>
</evidence>
<dbReference type="Gene3D" id="3.90.1570.50">
    <property type="match status" value="1"/>
</dbReference>
<evidence type="ECO:0000256" key="10">
    <source>
        <dbReference type="ARBA" id="ARBA00023125"/>
    </source>
</evidence>
<dbReference type="InterPro" id="IPR027417">
    <property type="entry name" value="P-loop_NTPase"/>
</dbReference>
<dbReference type="EC" id="3.1.21.3" evidence="11"/>
<dbReference type="SMART" id="SM00487">
    <property type="entry name" value="DEXDc"/>
    <property type="match status" value="1"/>
</dbReference>
<dbReference type="InterPro" id="IPR055180">
    <property type="entry name" value="HsdR_RecA-like_helicase_dom_2"/>
</dbReference>
<dbReference type="SUPFAM" id="SSF52540">
    <property type="entry name" value="P-loop containing nucleoside triphosphate hydrolases"/>
    <property type="match status" value="1"/>
</dbReference>
<dbReference type="PANTHER" id="PTHR30195">
    <property type="entry name" value="TYPE I SITE-SPECIFIC DEOXYRIBONUCLEASE PROTEIN SUBUNIT M AND R"/>
    <property type="match status" value="1"/>
</dbReference>
<evidence type="ECO:0000256" key="12">
    <source>
        <dbReference type="SAM" id="Coils"/>
    </source>
</evidence>
<dbReference type="EMBL" id="JAMZFV010000031">
    <property type="protein sequence ID" value="MCP1111398.1"/>
    <property type="molecule type" value="Genomic_DNA"/>
</dbReference>
<organism evidence="14 15">
    <name type="scientific">Ohessyouella blattaphilus</name>
    <dbReference type="NCBI Taxonomy" id="2949333"/>
    <lineage>
        <taxon>Bacteria</taxon>
        <taxon>Bacillati</taxon>
        <taxon>Bacillota</taxon>
        <taxon>Clostridia</taxon>
        <taxon>Lachnospirales</taxon>
        <taxon>Lachnospiraceae</taxon>
        <taxon>Ohessyouella</taxon>
    </lineage>
</organism>
<dbReference type="NCBIfam" id="TIGR00348">
    <property type="entry name" value="hsdR"/>
    <property type="match status" value="1"/>
</dbReference>
<evidence type="ECO:0000256" key="7">
    <source>
        <dbReference type="ARBA" id="ARBA00022759"/>
    </source>
</evidence>
<evidence type="ECO:0000256" key="8">
    <source>
        <dbReference type="ARBA" id="ARBA00022801"/>
    </source>
</evidence>
<evidence type="ECO:0000256" key="6">
    <source>
        <dbReference type="ARBA" id="ARBA00022747"/>
    </source>
</evidence>
<sequence>MSYDYSENILVQESAGNLLHDELGWEVEFAYNTEVLGANGSFGRTSYHEILLVRYFQAALKKLNPWINDTQILEAQKVLENRLSTSSLLQVNEEKYFLIRDGIPVTVKKPNGQNETKKATVIDFHNPDYNHFLAIKELKIHGDLYRRRTDIVGFVNGIPLLFVELKKNTVDVQNAYDDNYTDYQDTIPHLFYYNAFLMLSNGTEAKVGTLGGKYEFFHEWKRLVEEDQGSVALETMLRGICKKENFLDLFENFILFDHSNGHTAKILARNHQYLGVNEAMKAYADRKLNDGKLGVFWHTQGSGKSYSMVFLAQKIRRKFEGSPTFVILTDREELNSQISDTFENCGLLGKNIKASQFIASSGDDLVRKLHGNPSFIFTLIQKFNKPNEEPIYPDHDIIIMSDEAHRSQYGIFADNMVKLLPTAARIGFTGTPLLSSDNITARTFGGYVSVYDFKRAVEDGATVPLYYENRGEKILDLRNPEISDKILDAIENADLDVDQQDKLEAEFAKEIHLLTAEPRLKSIAHDFVQHYSDLWTSGKAMFVCLNKVTCVRMYNYVQEYWKEEIKNLKENIKNATQQEALELERKLKWMEETEMAVVISQEQNEIQTFKKWDLDIKYHRAKMEKRELDKEFKDSKNPLRVVFVCAMWLTGFDVKCLSCLYLDKPLKAHTLMQTIARANRVSEGKSNGLIVDYIGIVKALRKALADYTANVGGNGETDPTIDKAELIARIMDTIAKAKSFLADNDFDLQLLIDAYDFMKLSYLQEAANVVCGTVEDKKTFSTYASELIRLMKYTDRDDVTGATRKEYEAIVAIFSELQKKRKHTNTTDLMIEINKIISDYVEIQHTPMMVREEPRRFDISAIDFDLLRREFAKVHKKNLVMKDLEEVIQQKLDMMLFSNPDRINYYERYQQIITDYNSEQDRANIEKTFMDLMDLANQMNQEEQRYAREGFTSDEELSLYDMLFRDDLSKNDIKKLKEVAATLLQNIKSKIAELDHWTDKQETKAEIDNLIRDTLWADLPECYDEMAISGYRQQIYEYVYTRYGAVA</sequence>
<evidence type="ECO:0000259" key="13">
    <source>
        <dbReference type="PROSITE" id="PS51192"/>
    </source>
</evidence>
<comment type="catalytic activity">
    <reaction evidence="1 11">
        <text>Endonucleolytic cleavage of DNA to give random double-stranded fragments with terminal 5'-phosphates, ATP is simultaneously hydrolyzed.</text>
        <dbReference type="EC" id="3.1.21.3"/>
    </reaction>
</comment>
<dbReference type="InterPro" id="IPR004473">
    <property type="entry name" value="Restrct_endonuc_typeI_HsdR"/>
</dbReference>
<evidence type="ECO:0000256" key="5">
    <source>
        <dbReference type="ARBA" id="ARBA00022741"/>
    </source>
</evidence>
<dbReference type="InterPro" id="IPR014001">
    <property type="entry name" value="Helicase_ATP-bd"/>
</dbReference>
<dbReference type="PANTHER" id="PTHR30195:SF15">
    <property type="entry name" value="TYPE I RESTRICTION ENZYME HINDI ENDONUCLEASE SUBUNIT"/>
    <property type="match status" value="1"/>
</dbReference>
<name>A0ABT1EL22_9FIRM</name>
<keyword evidence="8 11" id="KW-0378">Hydrolase</keyword>
<comment type="caution">
    <text evidence="14">The sequence shown here is derived from an EMBL/GenBank/DDBJ whole genome shotgun (WGS) entry which is preliminary data.</text>
</comment>
<gene>
    <name evidence="14" type="ORF">NK118_14180</name>
</gene>
<dbReference type="CDD" id="cd22332">
    <property type="entry name" value="HsdR_N"/>
    <property type="match status" value="1"/>
</dbReference>
<evidence type="ECO:0000256" key="2">
    <source>
        <dbReference type="ARBA" id="ARBA00008598"/>
    </source>
</evidence>
<protein>
    <recommendedName>
        <fullName evidence="11">Type I restriction enzyme endonuclease subunit</fullName>
        <shortName evidence="11">R protein</shortName>
        <ecNumber evidence="11">3.1.21.3</ecNumber>
    </recommendedName>
    <alternativeName>
        <fullName evidence="11">Type-1 restriction enzyme R protein</fullName>
    </alternativeName>
</protein>
<dbReference type="InterPro" id="IPR051268">
    <property type="entry name" value="Type-I_R_enzyme_R_subunit"/>
</dbReference>
<comment type="similarity">
    <text evidence="2 11">Belongs to the HsdR family.</text>
</comment>
<keyword evidence="10 11" id="KW-0238">DNA-binding</keyword>
<reference evidence="14 15" key="1">
    <citation type="journal article" date="2022" name="Genome Biol. Evol.">
        <title>Host diet, physiology and behaviors set the stage for Lachnospiraceae cladogenesis.</title>
        <authorList>
            <person name="Vera-Ponce De Leon A."/>
            <person name="Schneider M."/>
            <person name="Jahnes B.C."/>
            <person name="Sadowski V."/>
            <person name="Camuy-Velez L.A."/>
            <person name="Duan J."/>
            <person name="Sabree Z.L."/>
        </authorList>
    </citation>
    <scope>NUCLEOTIDE SEQUENCE [LARGE SCALE GENOMIC DNA]</scope>
    <source>
        <strain evidence="14 15">PAL227</strain>
    </source>
</reference>
<dbReference type="GO" id="GO:0004519">
    <property type="term" value="F:endonuclease activity"/>
    <property type="evidence" value="ECO:0007669"/>
    <property type="project" value="UniProtKB-KW"/>
</dbReference>
<dbReference type="Pfam" id="PF18766">
    <property type="entry name" value="SWI2_SNF2"/>
    <property type="match status" value="1"/>
</dbReference>
<evidence type="ECO:0000313" key="14">
    <source>
        <dbReference type="EMBL" id="MCP1111398.1"/>
    </source>
</evidence>
<keyword evidence="4" id="KW-0540">Nuclease</keyword>
<dbReference type="CDD" id="cd18800">
    <property type="entry name" value="SF2_C_EcoR124I-like"/>
    <property type="match status" value="1"/>
</dbReference>
<keyword evidence="6 11" id="KW-0680">Restriction system</keyword>
<comment type="subunit">
    <text evidence="3 11">The type I restriction/modification system is composed of three polypeptides R, M and S.</text>
</comment>
<dbReference type="Gene3D" id="3.40.50.300">
    <property type="entry name" value="P-loop containing nucleotide triphosphate hydrolases"/>
    <property type="match status" value="2"/>
</dbReference>
<keyword evidence="12" id="KW-0175">Coiled coil</keyword>
<evidence type="ECO:0000256" key="1">
    <source>
        <dbReference type="ARBA" id="ARBA00000851"/>
    </source>
</evidence>
<dbReference type="Pfam" id="PF22679">
    <property type="entry name" value="T1R_D3-like"/>
    <property type="match status" value="1"/>
</dbReference>